<proteinExistence type="predicted"/>
<dbReference type="EMBL" id="JAWDJO010000032">
    <property type="protein sequence ID" value="KAL1898413.1"/>
    <property type="molecule type" value="Genomic_DNA"/>
</dbReference>
<reference evidence="2 3" key="1">
    <citation type="journal article" date="2024" name="IMA Fungus">
        <title>IMA Genome - F19 : A genome assembly and annotation guide to empower mycologists, including annotated draft genome sequences of Ceratocystis pirilliformis, Diaporthe australafricana, Fusarium ophioides, Paecilomyces lecythidis, and Sporothrix stenoceras.</title>
        <authorList>
            <person name="Aylward J."/>
            <person name="Wilson A.M."/>
            <person name="Visagie C.M."/>
            <person name="Spraker J."/>
            <person name="Barnes I."/>
            <person name="Buitendag C."/>
            <person name="Ceriani C."/>
            <person name="Del Mar Angel L."/>
            <person name="du Plessis D."/>
            <person name="Fuchs T."/>
            <person name="Gasser K."/>
            <person name="Kramer D."/>
            <person name="Li W."/>
            <person name="Munsamy K."/>
            <person name="Piso A."/>
            <person name="Price J.L."/>
            <person name="Sonnekus B."/>
            <person name="Thomas C."/>
            <person name="van der Nest A."/>
            <person name="van Dijk A."/>
            <person name="van Heerden A."/>
            <person name="van Vuuren N."/>
            <person name="Yilmaz N."/>
            <person name="Duong T.A."/>
            <person name="van der Merwe N.A."/>
            <person name="Wingfield M.J."/>
            <person name="Wingfield B.D."/>
        </authorList>
    </citation>
    <scope>NUCLEOTIDE SEQUENCE [LARGE SCALE GENOMIC DNA]</scope>
    <source>
        <strain evidence="2 3">CMW 12675</strain>
    </source>
</reference>
<keyword evidence="1" id="KW-0560">Oxidoreductase</keyword>
<organism evidence="2 3">
    <name type="scientific">Ceratocystis pirilliformis</name>
    <dbReference type="NCBI Taxonomy" id="259994"/>
    <lineage>
        <taxon>Eukaryota</taxon>
        <taxon>Fungi</taxon>
        <taxon>Dikarya</taxon>
        <taxon>Ascomycota</taxon>
        <taxon>Pezizomycotina</taxon>
        <taxon>Sordariomycetes</taxon>
        <taxon>Hypocreomycetidae</taxon>
        <taxon>Microascales</taxon>
        <taxon>Ceratocystidaceae</taxon>
        <taxon>Ceratocystis</taxon>
    </lineage>
</organism>
<evidence type="ECO:0000256" key="1">
    <source>
        <dbReference type="ARBA" id="ARBA00023002"/>
    </source>
</evidence>
<dbReference type="InterPro" id="IPR025337">
    <property type="entry name" value="Questin_oxidase-like"/>
</dbReference>
<dbReference type="Pfam" id="PF14027">
    <property type="entry name" value="Questin_oxidase"/>
    <property type="match status" value="1"/>
</dbReference>
<accession>A0ABR3ZCN9</accession>
<sequence>MTGILGYVPLVGRLVNPQAQSIDIPPVPHQDIETMEDHNSRSLKHLLRANHSNYACLFGAEMKLQNPLGPLLCSAYAMGANNVQLHALYDEYVKVLGPWEDSPSEMIDEDWQDFYGNPKYQRATIDYFEDALVMTFNYDWRKLVGTFLFQAPKPLFNGLMSGLGNPLVHLANSFQINSKELSMEAFALSSAEYDYTAEYMNSKFYAEPSSRSSGSINDLLEQVRQDDRFNQIFSEPSLDKIPQLFQEHEALMMEYWNAWILDDLTKQFRESQEVAVALLVSSVKRRSKSHSKALAQVLAASHAIRIILQFIPKKNHIKLVRSWWLMTLAVYVSNLRPKMDTNYADVGELKGRNWSYVENMALESPWFQDASYVNSLRSMRDIAKTWKDADEKILLAAVIFADEFGGWTPQA</sequence>
<comment type="caution">
    <text evidence="2">The sequence shown here is derived from an EMBL/GenBank/DDBJ whole genome shotgun (WGS) entry which is preliminary data.</text>
</comment>
<protein>
    <submittedName>
        <fullName evidence="2">Uncharacterized protein</fullName>
    </submittedName>
</protein>
<keyword evidence="3" id="KW-1185">Reference proteome</keyword>
<evidence type="ECO:0000313" key="3">
    <source>
        <dbReference type="Proteomes" id="UP001583280"/>
    </source>
</evidence>
<dbReference type="Proteomes" id="UP001583280">
    <property type="component" value="Unassembled WGS sequence"/>
</dbReference>
<dbReference type="PANTHER" id="PTHR35870">
    <property type="entry name" value="PROTEIN, PUTATIVE (AFU_ORTHOLOGUE AFUA_5G03330)-RELATED"/>
    <property type="match status" value="1"/>
</dbReference>
<gene>
    <name evidence="2" type="ORF">Cpir12675_001878</name>
</gene>
<evidence type="ECO:0000313" key="2">
    <source>
        <dbReference type="EMBL" id="KAL1898413.1"/>
    </source>
</evidence>
<name>A0ABR3ZCN9_9PEZI</name>
<dbReference type="PANTHER" id="PTHR35870:SF6">
    <property type="entry name" value="MGS207 PROTEIN"/>
    <property type="match status" value="1"/>
</dbReference>